<evidence type="ECO:0000256" key="3">
    <source>
        <dbReference type="ARBA" id="ARBA00022989"/>
    </source>
</evidence>
<dbReference type="GO" id="GO:0055085">
    <property type="term" value="P:transmembrane transport"/>
    <property type="evidence" value="ECO:0007669"/>
    <property type="project" value="InterPro"/>
</dbReference>
<dbReference type="InterPro" id="IPR002645">
    <property type="entry name" value="STAS_dom"/>
</dbReference>
<dbReference type="InterPro" id="IPR036513">
    <property type="entry name" value="STAS_dom_sf"/>
</dbReference>
<name>A0A0K2T414_LEPSM</name>
<feature type="transmembrane region" description="Helical" evidence="5">
    <location>
        <begin position="423"/>
        <end position="442"/>
    </location>
</feature>
<evidence type="ECO:0000256" key="5">
    <source>
        <dbReference type="SAM" id="Phobius"/>
    </source>
</evidence>
<feature type="domain" description="STAS" evidence="6">
    <location>
        <begin position="508"/>
        <end position="586"/>
    </location>
</feature>
<evidence type="ECO:0000313" key="7">
    <source>
        <dbReference type="EMBL" id="CDW20819.1"/>
    </source>
</evidence>
<feature type="transmembrane region" description="Helical" evidence="5">
    <location>
        <begin position="454"/>
        <end position="487"/>
    </location>
</feature>
<evidence type="ECO:0000256" key="1">
    <source>
        <dbReference type="ARBA" id="ARBA00004141"/>
    </source>
</evidence>
<dbReference type="SUPFAM" id="SSF52091">
    <property type="entry name" value="SpoIIaa-like"/>
    <property type="match status" value="1"/>
</dbReference>
<dbReference type="Pfam" id="PF00916">
    <property type="entry name" value="Sulfate_transp"/>
    <property type="match status" value="1"/>
</dbReference>
<feature type="transmembrane region" description="Helical" evidence="5">
    <location>
        <begin position="134"/>
        <end position="158"/>
    </location>
</feature>
<feature type="transmembrane region" description="Helical" evidence="5">
    <location>
        <begin position="58"/>
        <end position="87"/>
    </location>
</feature>
<feature type="non-terminal residue" evidence="7">
    <location>
        <position position="1"/>
    </location>
</feature>
<dbReference type="InterPro" id="IPR001902">
    <property type="entry name" value="SLC26A/SulP_fam"/>
</dbReference>
<accession>A0A0K2T414</accession>
<feature type="transmembrane region" description="Helical" evidence="5">
    <location>
        <begin position="253"/>
        <end position="275"/>
    </location>
</feature>
<feature type="transmembrane region" description="Helical" evidence="5">
    <location>
        <begin position="359"/>
        <end position="379"/>
    </location>
</feature>
<feature type="transmembrane region" description="Helical" evidence="5">
    <location>
        <begin position="391"/>
        <end position="417"/>
    </location>
</feature>
<dbReference type="GO" id="GO:0016020">
    <property type="term" value="C:membrane"/>
    <property type="evidence" value="ECO:0007669"/>
    <property type="project" value="UniProtKB-SubCell"/>
</dbReference>
<feature type="transmembrane region" description="Helical" evidence="5">
    <location>
        <begin position="99"/>
        <end position="122"/>
    </location>
</feature>
<dbReference type="OrthoDB" id="288203at2759"/>
<dbReference type="PANTHER" id="PTHR11814">
    <property type="entry name" value="SULFATE TRANSPORTER"/>
    <property type="match status" value="1"/>
</dbReference>
<dbReference type="Gene3D" id="3.30.750.24">
    <property type="entry name" value="STAS domain"/>
    <property type="match status" value="1"/>
</dbReference>
<protein>
    <submittedName>
        <fullName evidence="7">Sodiumindependent sulfate anion transporterlike [Nasonia vitripennis]</fullName>
    </submittedName>
</protein>
<organism evidence="7">
    <name type="scientific">Lepeophtheirus salmonis</name>
    <name type="common">Salmon louse</name>
    <name type="synonym">Caligus salmonis</name>
    <dbReference type="NCBI Taxonomy" id="72036"/>
    <lineage>
        <taxon>Eukaryota</taxon>
        <taxon>Metazoa</taxon>
        <taxon>Ecdysozoa</taxon>
        <taxon>Arthropoda</taxon>
        <taxon>Crustacea</taxon>
        <taxon>Multicrustacea</taxon>
        <taxon>Hexanauplia</taxon>
        <taxon>Copepoda</taxon>
        <taxon>Siphonostomatoida</taxon>
        <taxon>Caligidae</taxon>
        <taxon>Lepeophtheirus</taxon>
    </lineage>
</organism>
<dbReference type="PROSITE" id="PS50801">
    <property type="entry name" value="STAS"/>
    <property type="match status" value="1"/>
</dbReference>
<keyword evidence="3 5" id="KW-1133">Transmembrane helix</keyword>
<comment type="subcellular location">
    <subcellularLocation>
        <location evidence="1">Membrane</location>
        <topology evidence="1">Multi-pass membrane protein</topology>
    </subcellularLocation>
</comment>
<dbReference type="Pfam" id="PF01740">
    <property type="entry name" value="STAS"/>
    <property type="match status" value="1"/>
</dbReference>
<reference evidence="7" key="1">
    <citation type="submission" date="2014-05" db="EMBL/GenBank/DDBJ databases">
        <authorList>
            <person name="Chronopoulou M."/>
        </authorList>
    </citation>
    <scope>NUCLEOTIDE SEQUENCE</scope>
    <source>
        <tissue evidence="7">Whole organism</tissue>
    </source>
</reference>
<sequence length="612" mass="67272">TAPKQASDYFAKDQKILSSSKIGCFLHQHVASLKKELSLKRIFPALEFMSNGYGSQSLFGDIVAGLTVTLTLIPMAISFAALAGLPLQYGLYSSILPGFIYAIFGHCPEISMGPTAVACILMHGYTDGDIQKSIALTFFTGVILILGGLFNLGFLVNYVSRPVLAGFVSGICCQVVSSQLTGLLGLPGAPKRGFIPTLEWIFSNLGEIRPVDSAIGFTSIGVLLFLRAIKDMKCCQGTDKETKKYKTIEKIKWIVSVTRNSFVLILTSAIAYSLVNVFNFKDSLRLTGKVDSGLPEINLPWFYGLPSNSTNASGIFEIAQDLGTGIFTLPFINFVQAIAIVKHYSSLHPNRRVFPTQEMITLGCVNIFGSFIGSMPVTGSLSRSAVNAASGVGTTFSGVITSTLIIISCIFLTPLLAYIPRSALSAVVMSAIIFTFDIDLLLPLWRHRKWEMIPFLLTFFIGIFYKLQIGLLVGIVTHLFIILYASVTPVIHINHFKIQDSKVEYYTIDVDRSLYFTALDLIKTKIFNLIRDHETDKTLIIVLDVSQVFEMDYSVAKTLRSIEVPVKKSGGVLYFSGVQRSVEKVLGGVDPSPYISFKDREDIEIKLRAIHS</sequence>
<keyword evidence="2 5" id="KW-0812">Transmembrane</keyword>
<dbReference type="InterPro" id="IPR011547">
    <property type="entry name" value="SLC26A/SulP_dom"/>
</dbReference>
<dbReference type="CDD" id="cd07042">
    <property type="entry name" value="STAS_SulP_like_sulfate_transporter"/>
    <property type="match status" value="1"/>
</dbReference>
<dbReference type="EMBL" id="HACA01003458">
    <property type="protein sequence ID" value="CDW20819.1"/>
    <property type="molecule type" value="Transcribed_RNA"/>
</dbReference>
<evidence type="ECO:0000256" key="4">
    <source>
        <dbReference type="ARBA" id="ARBA00023136"/>
    </source>
</evidence>
<proteinExistence type="predicted"/>
<evidence type="ECO:0000256" key="2">
    <source>
        <dbReference type="ARBA" id="ARBA00022692"/>
    </source>
</evidence>
<keyword evidence="4 5" id="KW-0472">Membrane</keyword>
<evidence type="ECO:0000259" key="6">
    <source>
        <dbReference type="PROSITE" id="PS50801"/>
    </source>
</evidence>
<dbReference type="AlphaFoldDB" id="A0A0K2T414"/>